<proteinExistence type="predicted"/>
<reference evidence="1 2" key="1">
    <citation type="submission" date="2019-02" db="EMBL/GenBank/DDBJ databases">
        <title>Deep-cultivation of Planctomycetes and their phenomic and genomic characterization uncovers novel biology.</title>
        <authorList>
            <person name="Wiegand S."/>
            <person name="Jogler M."/>
            <person name="Boedeker C."/>
            <person name="Pinto D."/>
            <person name="Vollmers J."/>
            <person name="Rivas-Marin E."/>
            <person name="Kohn T."/>
            <person name="Peeters S.H."/>
            <person name="Heuer A."/>
            <person name="Rast P."/>
            <person name="Oberbeckmann S."/>
            <person name="Bunk B."/>
            <person name="Jeske O."/>
            <person name="Meyerdierks A."/>
            <person name="Storesund J.E."/>
            <person name="Kallscheuer N."/>
            <person name="Luecker S."/>
            <person name="Lage O.M."/>
            <person name="Pohl T."/>
            <person name="Merkel B.J."/>
            <person name="Hornburger P."/>
            <person name="Mueller R.-W."/>
            <person name="Bruemmer F."/>
            <person name="Labrenz M."/>
            <person name="Spormann A.M."/>
            <person name="Op den Camp H."/>
            <person name="Overmann J."/>
            <person name="Amann R."/>
            <person name="Jetten M.S.M."/>
            <person name="Mascher T."/>
            <person name="Medema M.H."/>
            <person name="Devos D.P."/>
            <person name="Kaster A.-K."/>
            <person name="Ovreas L."/>
            <person name="Rohde M."/>
            <person name="Galperin M.Y."/>
            <person name="Jogler C."/>
        </authorList>
    </citation>
    <scope>NUCLEOTIDE SEQUENCE [LARGE SCALE GENOMIC DNA]</scope>
    <source>
        <strain evidence="1 2">K22_7</strain>
    </source>
</reference>
<dbReference type="Proteomes" id="UP000318538">
    <property type="component" value="Chromosome"/>
</dbReference>
<evidence type="ECO:0000313" key="1">
    <source>
        <dbReference type="EMBL" id="QDT08000.1"/>
    </source>
</evidence>
<dbReference type="EMBL" id="CP036525">
    <property type="protein sequence ID" value="QDT08000.1"/>
    <property type="molecule type" value="Genomic_DNA"/>
</dbReference>
<gene>
    <name evidence="1" type="ORF">K227x_64300</name>
</gene>
<sequence length="167" mass="18142">MWSSAHRPDPNDSRAVCHGSLRYLVAILRADMTATTLLSPVQLHAIAQVAKGASKVRDELTVGNHRPEFTAMFRGELTVGDRQPASSTSAFNSEQLIAWLLDQLGPRKRVQVVNALVAATKEVTKAKPLPVDEKTLQLTSRLIRETSTTSSGTKRGNVAGKIVCELL</sequence>
<keyword evidence="2" id="KW-1185">Reference proteome</keyword>
<dbReference type="KEGG" id="rlc:K227x_64300"/>
<name>A0A517NLJ4_9BACT</name>
<evidence type="ECO:0000313" key="2">
    <source>
        <dbReference type="Proteomes" id="UP000318538"/>
    </source>
</evidence>
<dbReference type="AlphaFoldDB" id="A0A517NLJ4"/>
<protein>
    <submittedName>
        <fullName evidence="1">Uncharacterized protein</fullName>
    </submittedName>
</protein>
<accession>A0A517NLJ4</accession>
<organism evidence="1 2">
    <name type="scientific">Rubripirellula lacrimiformis</name>
    <dbReference type="NCBI Taxonomy" id="1930273"/>
    <lineage>
        <taxon>Bacteria</taxon>
        <taxon>Pseudomonadati</taxon>
        <taxon>Planctomycetota</taxon>
        <taxon>Planctomycetia</taxon>
        <taxon>Pirellulales</taxon>
        <taxon>Pirellulaceae</taxon>
        <taxon>Rubripirellula</taxon>
    </lineage>
</organism>